<name>A0A1F4XP92_9BACT</name>
<evidence type="ECO:0008006" key="4">
    <source>
        <dbReference type="Google" id="ProtNLM"/>
    </source>
</evidence>
<comment type="caution">
    <text evidence="2">The sequence shown here is derived from an EMBL/GenBank/DDBJ whole genome shotgun (WGS) entry which is preliminary data.</text>
</comment>
<dbReference type="Proteomes" id="UP000177564">
    <property type="component" value="Unassembled WGS sequence"/>
</dbReference>
<evidence type="ECO:0000313" key="3">
    <source>
        <dbReference type="Proteomes" id="UP000177564"/>
    </source>
</evidence>
<organism evidence="2 3">
    <name type="scientific">Candidatus Adlerbacteria bacterium RIFCSPHIGHO2_02_FULL_52_17</name>
    <dbReference type="NCBI Taxonomy" id="1797240"/>
    <lineage>
        <taxon>Bacteria</taxon>
        <taxon>Candidatus Adleribacteriota</taxon>
    </lineage>
</organism>
<evidence type="ECO:0000256" key="1">
    <source>
        <dbReference type="SAM" id="MobiDB-lite"/>
    </source>
</evidence>
<dbReference type="EMBL" id="MEWU01000020">
    <property type="protein sequence ID" value="OGC83436.1"/>
    <property type="molecule type" value="Genomic_DNA"/>
</dbReference>
<dbReference type="AlphaFoldDB" id="A0A1F4XP92"/>
<accession>A0A1F4XP92</accession>
<gene>
    <name evidence="2" type="ORF">A3D68_02525</name>
</gene>
<evidence type="ECO:0000313" key="2">
    <source>
        <dbReference type="EMBL" id="OGC83436.1"/>
    </source>
</evidence>
<protein>
    <recommendedName>
        <fullName evidence="4">Four helix bundle protein</fullName>
    </recommendedName>
</protein>
<sequence>MTNVAKNINGIKPAPSGSTEQQFRRYCLGLAFIKNEEDRKRFSAYLEGMGAYYGFGFEESKQISSEVAGELEEVKTLVDWVLSQKPAK</sequence>
<reference evidence="2 3" key="1">
    <citation type="journal article" date="2016" name="Nat. Commun.">
        <title>Thousands of microbial genomes shed light on interconnected biogeochemical processes in an aquifer system.</title>
        <authorList>
            <person name="Anantharaman K."/>
            <person name="Brown C.T."/>
            <person name="Hug L.A."/>
            <person name="Sharon I."/>
            <person name="Castelle C.J."/>
            <person name="Probst A.J."/>
            <person name="Thomas B.C."/>
            <person name="Singh A."/>
            <person name="Wilkins M.J."/>
            <person name="Karaoz U."/>
            <person name="Brodie E.L."/>
            <person name="Williams K.H."/>
            <person name="Hubbard S.S."/>
            <person name="Banfield J.F."/>
        </authorList>
    </citation>
    <scope>NUCLEOTIDE SEQUENCE [LARGE SCALE GENOMIC DNA]</scope>
</reference>
<feature type="region of interest" description="Disordered" evidence="1">
    <location>
        <begin position="1"/>
        <end position="20"/>
    </location>
</feature>
<proteinExistence type="predicted"/>